<dbReference type="SUPFAM" id="SSF53300">
    <property type="entry name" value="vWA-like"/>
    <property type="match status" value="1"/>
</dbReference>
<dbReference type="InterPro" id="IPR002035">
    <property type="entry name" value="VWF_A"/>
</dbReference>
<feature type="compositionally biased region" description="Low complexity" evidence="1">
    <location>
        <begin position="604"/>
        <end position="621"/>
    </location>
</feature>
<keyword evidence="2" id="KW-0732">Signal</keyword>
<accession>A0ABP9A1R2</accession>
<protein>
    <recommendedName>
        <fullName evidence="3">VWFA domain-containing protein</fullName>
    </recommendedName>
</protein>
<evidence type="ECO:0000313" key="4">
    <source>
        <dbReference type="EMBL" id="GAA4772265.1"/>
    </source>
</evidence>
<evidence type="ECO:0000313" key="5">
    <source>
        <dbReference type="Proteomes" id="UP001501147"/>
    </source>
</evidence>
<dbReference type="Proteomes" id="UP001501147">
    <property type="component" value="Unassembled WGS sequence"/>
</dbReference>
<proteinExistence type="predicted"/>
<gene>
    <name evidence="4" type="ORF">GCM10023329_19730</name>
</gene>
<dbReference type="EMBL" id="BAABJV010000003">
    <property type="protein sequence ID" value="GAA4772265.1"/>
    <property type="molecule type" value="Genomic_DNA"/>
</dbReference>
<evidence type="ECO:0000256" key="2">
    <source>
        <dbReference type="SAM" id="SignalP"/>
    </source>
</evidence>
<dbReference type="SMART" id="SM00327">
    <property type="entry name" value="VWA"/>
    <property type="match status" value="1"/>
</dbReference>
<name>A0ABP9A1R2_9ACTN</name>
<comment type="caution">
    <text evidence="4">The sequence shown here is derived from an EMBL/GenBank/DDBJ whole genome shotgun (WGS) entry which is preliminary data.</text>
</comment>
<sequence length="687" mass="69172">MGVRQCRRAAVAVGAALLLAAAGPQAAAEGSAGTAREEPRRGGPSAGDRGALVLVLDSSASMAGDDGTGRSRLESARQAVGTAVGTLPAGHPTGLRVHGAEQAGGCTGTRELVPVHPLGKAGLTHALRSLEPRGDSAVGTALERAAQDLPAAVGRASGTRTIVLVSDGRDGCGLPPCEAARKVARGTPGVRIDTIGFQVDAAARAELECVAAAGAGRYRDAPDAGALSRELQRSAQLAADSYRLRGTPVTGTASGDTAPGLVPGQYLDSLGPGEQRHYALRLDGVSTATLSATAVPHPGAAADPGAGLRARLLRDGAARGAEGGEGSACATGEESFAQAEGAVPLTSAVARVPSRRGAGRCDDAGRYLLVVERTGEEGPGTAPWPLELAYTLEEPPGEDAASTAPAEDGEDRREAALPAPAELPHGEPVEVRGGSGFNDAREIGPGVWRDGLLPSQTVWYRVAVGWGQRLRYSVEFTGEPVAEGWSGKGSYGATRVYTPTRVPVGEADGRARRTAYAGRPASLDMATVPVAWSNRYGSGEHVGPVHTSGGFYIAVTLGAGAAEIADDPRVGVVLRLSVLGERRDAAEPWTPASDGGGPADRAADGTGAPADRGRAAPSRADNAQGSGAGWSGMALAGAAGAAAVLLVRRRWAAGERAPAVRGAVGAAEAAGDGAATVADPSDARRRA</sequence>
<feature type="signal peptide" evidence="2">
    <location>
        <begin position="1"/>
        <end position="27"/>
    </location>
</feature>
<evidence type="ECO:0000256" key="1">
    <source>
        <dbReference type="SAM" id="MobiDB-lite"/>
    </source>
</evidence>
<dbReference type="PROSITE" id="PS50234">
    <property type="entry name" value="VWFA"/>
    <property type="match status" value="1"/>
</dbReference>
<organism evidence="4 5">
    <name type="scientific">Streptomyces sanyensis</name>
    <dbReference type="NCBI Taxonomy" id="568869"/>
    <lineage>
        <taxon>Bacteria</taxon>
        <taxon>Bacillati</taxon>
        <taxon>Actinomycetota</taxon>
        <taxon>Actinomycetes</taxon>
        <taxon>Kitasatosporales</taxon>
        <taxon>Streptomycetaceae</taxon>
        <taxon>Streptomyces</taxon>
    </lineage>
</organism>
<feature type="region of interest" description="Disordered" evidence="1">
    <location>
        <begin position="585"/>
        <end position="626"/>
    </location>
</feature>
<dbReference type="Gene3D" id="3.40.50.410">
    <property type="entry name" value="von Willebrand factor, type A domain"/>
    <property type="match status" value="1"/>
</dbReference>
<feature type="chain" id="PRO_5045905214" description="VWFA domain-containing protein" evidence="2">
    <location>
        <begin position="28"/>
        <end position="687"/>
    </location>
</feature>
<dbReference type="Pfam" id="PF13519">
    <property type="entry name" value="VWA_2"/>
    <property type="match status" value="1"/>
</dbReference>
<feature type="region of interest" description="Disordered" evidence="1">
    <location>
        <begin position="395"/>
        <end position="434"/>
    </location>
</feature>
<dbReference type="RefSeq" id="WP_345612160.1">
    <property type="nucleotide sequence ID" value="NZ_BAABJV010000003.1"/>
</dbReference>
<feature type="compositionally biased region" description="Low complexity" evidence="1">
    <location>
        <begin position="656"/>
        <end position="680"/>
    </location>
</feature>
<feature type="domain" description="VWFA" evidence="3">
    <location>
        <begin position="51"/>
        <end position="235"/>
    </location>
</feature>
<dbReference type="InterPro" id="IPR036465">
    <property type="entry name" value="vWFA_dom_sf"/>
</dbReference>
<feature type="region of interest" description="Disordered" evidence="1">
    <location>
        <begin position="656"/>
        <end position="687"/>
    </location>
</feature>
<keyword evidence="5" id="KW-1185">Reference proteome</keyword>
<feature type="region of interest" description="Disordered" evidence="1">
    <location>
        <begin position="27"/>
        <end position="49"/>
    </location>
</feature>
<evidence type="ECO:0000259" key="3">
    <source>
        <dbReference type="PROSITE" id="PS50234"/>
    </source>
</evidence>
<reference evidence="5" key="1">
    <citation type="journal article" date="2019" name="Int. J. Syst. Evol. Microbiol.">
        <title>The Global Catalogue of Microorganisms (GCM) 10K type strain sequencing project: providing services to taxonomists for standard genome sequencing and annotation.</title>
        <authorList>
            <consortium name="The Broad Institute Genomics Platform"/>
            <consortium name="The Broad Institute Genome Sequencing Center for Infectious Disease"/>
            <person name="Wu L."/>
            <person name="Ma J."/>
        </authorList>
    </citation>
    <scope>NUCLEOTIDE SEQUENCE [LARGE SCALE GENOMIC DNA]</scope>
    <source>
        <strain evidence="5">JCM 18324</strain>
    </source>
</reference>